<reference evidence="3 4" key="1">
    <citation type="journal article" date="2017" name="ISME J.">
        <title>Energy and carbon metabolisms in a deep terrestrial subsurface fluid microbial community.</title>
        <authorList>
            <person name="Momper L."/>
            <person name="Jungbluth S.P."/>
            <person name="Lee M.D."/>
            <person name="Amend J.P."/>
        </authorList>
    </citation>
    <scope>NUCLEOTIDE SEQUENCE [LARGE SCALE GENOMIC DNA]</scope>
    <source>
        <strain evidence="3">SURF_17</strain>
    </source>
</reference>
<dbReference type="InterPro" id="IPR047676">
    <property type="entry name" value="FxLYD_dom"/>
</dbReference>
<organism evidence="3 4">
    <name type="scientific">Candidatus Abyssobacteria bacterium SURF_17</name>
    <dbReference type="NCBI Taxonomy" id="2093361"/>
    <lineage>
        <taxon>Bacteria</taxon>
        <taxon>Pseudomonadati</taxon>
        <taxon>Candidatus Hydrogenedentota</taxon>
        <taxon>Candidatus Abyssobacteria</taxon>
    </lineage>
</organism>
<dbReference type="NCBIfam" id="NF038353">
    <property type="entry name" value="FxLYD_dom"/>
    <property type="match status" value="1"/>
</dbReference>
<protein>
    <submittedName>
        <fullName evidence="3">Uncharacterized protein</fullName>
    </submittedName>
</protein>
<sequence>MRKLIILMMVFFILPSLSLADVVVFKTGAARKGVIVAETDTTVKLRTKDGVIGTSRSNIEKIEYATAEENEELIRKWDEEKKQQEEERKNRRQELEKFENEQRAKGLVKIGDEWVSPAEAEKRRQEGIRQQIEAAPPKSTGAEADTQASTEEEGLPEFFQNLNEEEKQQFIENRQRMEKIEVSDVRLDSVGGATVVKGTIANKGDIAVRRVEFEIIGYNEADEVILSDRGRAGNLEPGDATSLYVPVRVESELVKRTEVRILDVSFR</sequence>
<proteinExistence type="predicted"/>
<name>A0A419EZ99_9BACT</name>
<dbReference type="AlphaFoldDB" id="A0A419EZ99"/>
<feature type="coiled-coil region" evidence="1">
    <location>
        <begin position="67"/>
        <end position="101"/>
    </location>
</feature>
<evidence type="ECO:0000313" key="4">
    <source>
        <dbReference type="Proteomes" id="UP000285961"/>
    </source>
</evidence>
<feature type="region of interest" description="Disordered" evidence="2">
    <location>
        <begin position="131"/>
        <end position="152"/>
    </location>
</feature>
<evidence type="ECO:0000256" key="1">
    <source>
        <dbReference type="SAM" id="Coils"/>
    </source>
</evidence>
<evidence type="ECO:0000313" key="3">
    <source>
        <dbReference type="EMBL" id="RJP70727.1"/>
    </source>
</evidence>
<comment type="caution">
    <text evidence="3">The sequence shown here is derived from an EMBL/GenBank/DDBJ whole genome shotgun (WGS) entry which is preliminary data.</text>
</comment>
<dbReference type="Proteomes" id="UP000285961">
    <property type="component" value="Unassembled WGS sequence"/>
</dbReference>
<keyword evidence="1" id="KW-0175">Coiled coil</keyword>
<accession>A0A419EZ99</accession>
<dbReference type="EMBL" id="QZKI01000065">
    <property type="protein sequence ID" value="RJP70727.1"/>
    <property type="molecule type" value="Genomic_DNA"/>
</dbReference>
<evidence type="ECO:0000256" key="2">
    <source>
        <dbReference type="SAM" id="MobiDB-lite"/>
    </source>
</evidence>
<gene>
    <name evidence="3" type="ORF">C4532_08565</name>
</gene>